<dbReference type="PANTHER" id="PTHR12894:SF49">
    <property type="entry name" value="VAM6_VPS39-LIKE PROTEIN"/>
    <property type="match status" value="1"/>
</dbReference>
<feature type="domain" description="CNH" evidence="1">
    <location>
        <begin position="14"/>
        <end position="228"/>
    </location>
</feature>
<dbReference type="InterPro" id="IPR032914">
    <property type="entry name" value="Vam6/VPS39/TRAP1"/>
</dbReference>
<organism evidence="2 3">
    <name type="scientific">Popillia japonica</name>
    <name type="common">Japanese beetle</name>
    <dbReference type="NCBI Taxonomy" id="7064"/>
    <lineage>
        <taxon>Eukaryota</taxon>
        <taxon>Metazoa</taxon>
        <taxon>Ecdysozoa</taxon>
        <taxon>Arthropoda</taxon>
        <taxon>Hexapoda</taxon>
        <taxon>Insecta</taxon>
        <taxon>Pterygota</taxon>
        <taxon>Neoptera</taxon>
        <taxon>Endopterygota</taxon>
        <taxon>Coleoptera</taxon>
        <taxon>Polyphaga</taxon>
        <taxon>Scarabaeiformia</taxon>
        <taxon>Scarabaeidae</taxon>
        <taxon>Rutelinae</taxon>
        <taxon>Popillia</taxon>
    </lineage>
</organism>
<evidence type="ECO:0000259" key="1">
    <source>
        <dbReference type="PROSITE" id="PS50219"/>
    </source>
</evidence>
<dbReference type="PANTHER" id="PTHR12894">
    <property type="entry name" value="CNH DOMAIN CONTAINING"/>
    <property type="match status" value="1"/>
</dbReference>
<dbReference type="InterPro" id="IPR001180">
    <property type="entry name" value="CNH_dom"/>
</dbReference>
<gene>
    <name evidence="2" type="ORF">QE152_g21624</name>
</gene>
<dbReference type="PROSITE" id="PS50219">
    <property type="entry name" value="CNH"/>
    <property type="match status" value="1"/>
</dbReference>
<dbReference type="GO" id="GO:0034058">
    <property type="term" value="P:endosomal vesicle fusion"/>
    <property type="evidence" value="ECO:0007669"/>
    <property type="project" value="TreeGrafter"/>
</dbReference>
<proteinExistence type="predicted"/>
<reference evidence="2 3" key="1">
    <citation type="journal article" date="2024" name="BMC Genomics">
        <title>De novo assembly and annotation of Popillia japonica's genome with initial clues to its potential as an invasive pest.</title>
        <authorList>
            <person name="Cucini C."/>
            <person name="Boschi S."/>
            <person name="Funari R."/>
            <person name="Cardaioli E."/>
            <person name="Iannotti N."/>
            <person name="Marturano G."/>
            <person name="Paoli F."/>
            <person name="Bruttini M."/>
            <person name="Carapelli A."/>
            <person name="Frati F."/>
            <person name="Nardi F."/>
        </authorList>
    </citation>
    <scope>NUCLEOTIDE SEQUENCE [LARGE SCALE GENOMIC DNA]</scope>
    <source>
        <strain evidence="2">DMR45628</strain>
    </source>
</reference>
<dbReference type="GO" id="GO:0005737">
    <property type="term" value="C:cytoplasm"/>
    <property type="evidence" value="ECO:0007669"/>
    <property type="project" value="TreeGrafter"/>
</dbReference>
<dbReference type="EMBL" id="JASPKY010000200">
    <property type="protein sequence ID" value="KAK9721321.1"/>
    <property type="molecule type" value="Genomic_DNA"/>
</dbReference>
<name>A0AAW1KNJ8_POPJA</name>
<accession>A0AAW1KNJ8</accession>
<comment type="caution">
    <text evidence="2">The sequence shown here is derived from an EMBL/GenBank/DDBJ whole genome shotgun (WGS) entry which is preliminary data.</text>
</comment>
<dbReference type="GO" id="GO:0006914">
    <property type="term" value="P:autophagy"/>
    <property type="evidence" value="ECO:0007669"/>
    <property type="project" value="TreeGrafter"/>
</dbReference>
<evidence type="ECO:0000313" key="2">
    <source>
        <dbReference type="EMBL" id="KAK9721321.1"/>
    </source>
</evidence>
<evidence type="ECO:0000313" key="3">
    <source>
        <dbReference type="Proteomes" id="UP001458880"/>
    </source>
</evidence>
<dbReference type="Pfam" id="PF00780">
    <property type="entry name" value="CNH"/>
    <property type="match status" value="1"/>
</dbReference>
<keyword evidence="3" id="KW-1185">Reference proteome</keyword>
<dbReference type="InterPro" id="IPR031733">
    <property type="entry name" value="Dynein_attach_N"/>
</dbReference>
<dbReference type="AlphaFoldDB" id="A0AAW1KNJ8"/>
<dbReference type="Pfam" id="PF15867">
    <property type="entry name" value="Dynein_attach_N"/>
    <property type="match status" value="1"/>
</dbReference>
<dbReference type="GO" id="GO:0016020">
    <property type="term" value="C:membrane"/>
    <property type="evidence" value="ECO:0007669"/>
    <property type="project" value="TreeGrafter"/>
</dbReference>
<dbReference type="Proteomes" id="UP001458880">
    <property type="component" value="Unassembled WGS sequence"/>
</dbReference>
<dbReference type="InterPro" id="IPR036322">
    <property type="entry name" value="WD40_repeat_dom_sf"/>
</dbReference>
<dbReference type="SUPFAM" id="SSF50978">
    <property type="entry name" value="WD40 repeat-like"/>
    <property type="match status" value="1"/>
</dbReference>
<protein>
    <submittedName>
        <fullName evidence="2">Dynein attachment factor N-terminus</fullName>
    </submittedName>
</protein>
<sequence>MHEAFNISNILQLTVQIECIAAHDETLFLGTRQGHLYMYYIVPKDDKPDVSLMRLNKSFSKKAIQQLEIVPDHQLLISLSDNFIQVHDINGINFPVVQQIDNSKGASLFGLNIQHHTTMSGKEVAVIRMCVAVKRRLYLYYWKKPGFVLFENSDLTLKDIPKTLVWCEETICVGYKGEYCLHKASYTSRNYDEFRETVAAAHLRPLRHGEAMKKKVIWNSVTQDEDKE</sequence>